<evidence type="ECO:0000259" key="7">
    <source>
        <dbReference type="Pfam" id="PF00933"/>
    </source>
</evidence>
<name>A0A1G7HD69_9ACTN</name>
<evidence type="ECO:0000256" key="3">
    <source>
        <dbReference type="ARBA" id="ARBA00012663"/>
    </source>
</evidence>
<sequence length="405" mass="40222">MRATALRTTAVLVAAVCGLAGCGGERGPRSDAGATGTTSASTSTPPPPAEPSPPAPAPGADLEQQVAAALAGLDRRARIAQLFVVGVPADDPDRGADLVTQGVGGTFLAGRPPASAAELAELTAGWQELSRGPELWIAADQEGGSVQSLKGAGFERLPPATAQGDLPADQLAALAAALGGQLASAGVNLDLAPVVDVVPAGTESSNGPVGAHDRQYGATAAEVVPAATAVVDGLAGAGVTATLKHFPGLGRVRGNTDDSADVVDPETSAVDEQVSAFASTLSATEAHPMVMLSSATYPRIDPANRAVFSPVVVRDVLRGRLGFTGPVISDDLGNATAVADVPVGERAVRFLAAGGTLVLTVAPDTFPAMLDAVVARDAADPAFAAVVDAAVRTALLAKARAGLLD</sequence>
<dbReference type="GO" id="GO:0009254">
    <property type="term" value="P:peptidoglycan turnover"/>
    <property type="evidence" value="ECO:0007669"/>
    <property type="project" value="TreeGrafter"/>
</dbReference>
<keyword evidence="5" id="KW-0326">Glycosidase</keyword>
<dbReference type="InterPro" id="IPR017853">
    <property type="entry name" value="GH"/>
</dbReference>
<dbReference type="EMBL" id="FNBT01000001">
    <property type="protein sequence ID" value="SDE98365.1"/>
    <property type="molecule type" value="Genomic_DNA"/>
</dbReference>
<evidence type="ECO:0000313" key="8">
    <source>
        <dbReference type="EMBL" id="SDE98365.1"/>
    </source>
</evidence>
<dbReference type="SUPFAM" id="SSF51445">
    <property type="entry name" value="(Trans)glycosidases"/>
    <property type="match status" value="1"/>
</dbReference>
<dbReference type="PANTHER" id="PTHR30480">
    <property type="entry name" value="BETA-HEXOSAMINIDASE-RELATED"/>
    <property type="match status" value="1"/>
</dbReference>
<evidence type="ECO:0000256" key="1">
    <source>
        <dbReference type="ARBA" id="ARBA00001231"/>
    </source>
</evidence>
<dbReference type="PROSITE" id="PS51257">
    <property type="entry name" value="PROKAR_LIPOPROTEIN"/>
    <property type="match status" value="1"/>
</dbReference>
<accession>A0A1G7HD69</accession>
<comment type="catalytic activity">
    <reaction evidence="1">
        <text>Hydrolysis of terminal non-reducing N-acetyl-D-hexosamine residues in N-acetyl-beta-D-hexosaminides.</text>
        <dbReference type="EC" id="3.2.1.52"/>
    </reaction>
</comment>
<keyword evidence="4" id="KW-0378">Hydrolase</keyword>
<feature type="region of interest" description="Disordered" evidence="6">
    <location>
        <begin position="24"/>
        <end position="60"/>
    </location>
</feature>
<dbReference type="Pfam" id="PF00933">
    <property type="entry name" value="Glyco_hydro_3"/>
    <property type="match status" value="1"/>
</dbReference>
<comment type="similarity">
    <text evidence="2">Belongs to the glycosyl hydrolase 3 family.</text>
</comment>
<evidence type="ECO:0000256" key="4">
    <source>
        <dbReference type="ARBA" id="ARBA00022801"/>
    </source>
</evidence>
<protein>
    <recommendedName>
        <fullName evidence="3">beta-N-acetylhexosaminidase</fullName>
        <ecNumber evidence="3">3.2.1.52</ecNumber>
    </recommendedName>
</protein>
<dbReference type="Gene3D" id="3.20.20.300">
    <property type="entry name" value="Glycoside hydrolase, family 3, N-terminal domain"/>
    <property type="match status" value="1"/>
</dbReference>
<proteinExistence type="inferred from homology"/>
<dbReference type="InterPro" id="IPR050226">
    <property type="entry name" value="NagZ_Beta-hexosaminidase"/>
</dbReference>
<evidence type="ECO:0000256" key="5">
    <source>
        <dbReference type="ARBA" id="ARBA00023295"/>
    </source>
</evidence>
<reference evidence="9" key="1">
    <citation type="submission" date="2016-10" db="EMBL/GenBank/DDBJ databases">
        <authorList>
            <person name="Varghese N."/>
            <person name="Submissions S."/>
        </authorList>
    </citation>
    <scope>NUCLEOTIDE SEQUENCE [LARGE SCALE GENOMIC DNA]</scope>
    <source>
        <strain evidence="9">DSM 44268</strain>
    </source>
</reference>
<organism evidence="8 9">
    <name type="scientific">Blastococcus aurantiacus</name>
    <dbReference type="NCBI Taxonomy" id="1550231"/>
    <lineage>
        <taxon>Bacteria</taxon>
        <taxon>Bacillati</taxon>
        <taxon>Actinomycetota</taxon>
        <taxon>Actinomycetes</taxon>
        <taxon>Geodermatophilales</taxon>
        <taxon>Geodermatophilaceae</taxon>
        <taxon>Blastococcus</taxon>
    </lineage>
</organism>
<dbReference type="STRING" id="1550231.SAMN05660662_0532"/>
<dbReference type="InterPro" id="IPR036962">
    <property type="entry name" value="Glyco_hydro_3_N_sf"/>
</dbReference>
<evidence type="ECO:0000256" key="2">
    <source>
        <dbReference type="ARBA" id="ARBA00005336"/>
    </source>
</evidence>
<dbReference type="OrthoDB" id="9805821at2"/>
<evidence type="ECO:0000256" key="6">
    <source>
        <dbReference type="SAM" id="MobiDB-lite"/>
    </source>
</evidence>
<dbReference type="EC" id="3.2.1.52" evidence="3"/>
<keyword evidence="9" id="KW-1185">Reference proteome</keyword>
<dbReference type="GO" id="GO:0004563">
    <property type="term" value="F:beta-N-acetylhexosaminidase activity"/>
    <property type="evidence" value="ECO:0007669"/>
    <property type="project" value="UniProtKB-EC"/>
</dbReference>
<feature type="compositionally biased region" description="Low complexity" evidence="6">
    <location>
        <begin position="32"/>
        <end position="43"/>
    </location>
</feature>
<dbReference type="GO" id="GO:0005975">
    <property type="term" value="P:carbohydrate metabolic process"/>
    <property type="evidence" value="ECO:0007669"/>
    <property type="project" value="InterPro"/>
</dbReference>
<dbReference type="AlphaFoldDB" id="A0A1G7HD69"/>
<evidence type="ECO:0000313" key="9">
    <source>
        <dbReference type="Proteomes" id="UP000199406"/>
    </source>
</evidence>
<dbReference type="InterPro" id="IPR001764">
    <property type="entry name" value="Glyco_hydro_3_N"/>
</dbReference>
<dbReference type="Proteomes" id="UP000199406">
    <property type="component" value="Unassembled WGS sequence"/>
</dbReference>
<gene>
    <name evidence="8" type="ORF">SAMN05660662_0532</name>
</gene>
<dbReference type="PANTHER" id="PTHR30480:SF13">
    <property type="entry name" value="BETA-HEXOSAMINIDASE"/>
    <property type="match status" value="1"/>
</dbReference>
<feature type="compositionally biased region" description="Pro residues" evidence="6">
    <location>
        <begin position="44"/>
        <end position="57"/>
    </location>
</feature>
<dbReference type="RefSeq" id="WP_091763566.1">
    <property type="nucleotide sequence ID" value="NZ_FNBT01000001.1"/>
</dbReference>
<feature type="domain" description="Glycoside hydrolase family 3 N-terminal" evidence="7">
    <location>
        <begin position="77"/>
        <end position="371"/>
    </location>
</feature>